<dbReference type="STRING" id="573061.Clocel_3812"/>
<comment type="cofactor">
    <cofactor evidence="1 6">
        <name>pyridoxal 5'-phosphate</name>
        <dbReference type="ChEBI" id="CHEBI:597326"/>
    </cofactor>
</comment>
<dbReference type="HOGENOM" id="CLU_017584_4_3_9"/>
<dbReference type="Pfam" id="PF00155">
    <property type="entry name" value="Aminotran_1_2"/>
    <property type="match status" value="1"/>
</dbReference>
<comment type="similarity">
    <text evidence="2 6">Belongs to the class-I pyridoxal-phosphate-dependent aminotransferase family.</text>
</comment>
<accession>D9SKR0</accession>
<dbReference type="PROSITE" id="PS00105">
    <property type="entry name" value="AA_TRANSFER_CLASS_1"/>
    <property type="match status" value="1"/>
</dbReference>
<evidence type="ECO:0000256" key="2">
    <source>
        <dbReference type="ARBA" id="ARBA00007441"/>
    </source>
</evidence>
<dbReference type="InterPro" id="IPR015421">
    <property type="entry name" value="PyrdxlP-dep_Trfase_major"/>
</dbReference>
<protein>
    <recommendedName>
        <fullName evidence="6">Aminotransferase</fullName>
        <ecNumber evidence="6">2.6.1.-</ecNumber>
    </recommendedName>
</protein>
<dbReference type="GO" id="GO:0030170">
    <property type="term" value="F:pyridoxal phosphate binding"/>
    <property type="evidence" value="ECO:0007669"/>
    <property type="project" value="InterPro"/>
</dbReference>
<evidence type="ECO:0000256" key="1">
    <source>
        <dbReference type="ARBA" id="ARBA00001933"/>
    </source>
</evidence>
<keyword evidence="5" id="KW-0663">Pyridoxal phosphate</keyword>
<feature type="domain" description="Aminotransferase class I/classII large" evidence="7">
    <location>
        <begin position="55"/>
        <end position="385"/>
    </location>
</feature>
<dbReference type="EC" id="2.6.1.-" evidence="6"/>
<dbReference type="NCBIfam" id="NF005744">
    <property type="entry name" value="PRK07568.1"/>
    <property type="match status" value="1"/>
</dbReference>
<evidence type="ECO:0000313" key="9">
    <source>
        <dbReference type="Proteomes" id="UP000002730"/>
    </source>
</evidence>
<dbReference type="AlphaFoldDB" id="D9SKR0"/>
<dbReference type="InterPro" id="IPR015424">
    <property type="entry name" value="PyrdxlP-dep_Trfase"/>
</dbReference>
<dbReference type="OrthoDB" id="9802328at2"/>
<dbReference type="PANTHER" id="PTHR46383:SF1">
    <property type="entry name" value="ASPARTATE AMINOTRANSFERASE"/>
    <property type="match status" value="1"/>
</dbReference>
<dbReference type="Gene3D" id="3.90.1150.10">
    <property type="entry name" value="Aspartate Aminotransferase, domain 1"/>
    <property type="match status" value="1"/>
</dbReference>
<evidence type="ECO:0000259" key="7">
    <source>
        <dbReference type="Pfam" id="PF00155"/>
    </source>
</evidence>
<dbReference type="eggNOG" id="COG0436">
    <property type="taxonomic scope" value="Bacteria"/>
</dbReference>
<keyword evidence="4 6" id="KW-0808">Transferase</keyword>
<dbReference type="SUPFAM" id="SSF53383">
    <property type="entry name" value="PLP-dependent transferases"/>
    <property type="match status" value="1"/>
</dbReference>
<dbReference type="RefSeq" id="WP_010073822.1">
    <property type="nucleotide sequence ID" value="NC_014393.1"/>
</dbReference>
<dbReference type="Proteomes" id="UP000002730">
    <property type="component" value="Chromosome"/>
</dbReference>
<dbReference type="InterPro" id="IPR004839">
    <property type="entry name" value="Aminotransferase_I/II_large"/>
</dbReference>
<evidence type="ECO:0000313" key="8">
    <source>
        <dbReference type="EMBL" id="ADL53482.1"/>
    </source>
</evidence>
<dbReference type="InterPro" id="IPR004838">
    <property type="entry name" value="NHTrfase_class1_PyrdxlP-BS"/>
</dbReference>
<name>D9SKR0_CLOC7</name>
<evidence type="ECO:0000256" key="4">
    <source>
        <dbReference type="ARBA" id="ARBA00022679"/>
    </source>
</evidence>
<dbReference type="InterPro" id="IPR050596">
    <property type="entry name" value="AspAT/PAT-like"/>
</dbReference>
<organism evidence="8 9">
    <name type="scientific">Clostridium cellulovorans (strain ATCC 35296 / DSM 3052 / OCM 3 / 743B)</name>
    <dbReference type="NCBI Taxonomy" id="573061"/>
    <lineage>
        <taxon>Bacteria</taxon>
        <taxon>Bacillati</taxon>
        <taxon>Bacillota</taxon>
        <taxon>Clostridia</taxon>
        <taxon>Eubacteriales</taxon>
        <taxon>Clostridiaceae</taxon>
        <taxon>Clostridium</taxon>
    </lineage>
</organism>
<dbReference type="PRINTS" id="PR00753">
    <property type="entry name" value="ACCSYNTHASE"/>
</dbReference>
<evidence type="ECO:0000256" key="5">
    <source>
        <dbReference type="ARBA" id="ARBA00022898"/>
    </source>
</evidence>
<evidence type="ECO:0000256" key="3">
    <source>
        <dbReference type="ARBA" id="ARBA00022576"/>
    </source>
</evidence>
<dbReference type="Gene3D" id="3.40.640.10">
    <property type="entry name" value="Type I PLP-dependent aspartate aminotransferase-like (Major domain)"/>
    <property type="match status" value="1"/>
</dbReference>
<dbReference type="PANTHER" id="PTHR46383">
    <property type="entry name" value="ASPARTATE AMINOTRANSFERASE"/>
    <property type="match status" value="1"/>
</dbReference>
<dbReference type="EMBL" id="CP002160">
    <property type="protein sequence ID" value="ADL53482.1"/>
    <property type="molecule type" value="Genomic_DNA"/>
</dbReference>
<dbReference type="GO" id="GO:0006520">
    <property type="term" value="P:amino acid metabolic process"/>
    <property type="evidence" value="ECO:0007669"/>
    <property type="project" value="InterPro"/>
</dbReference>
<proteinExistence type="inferred from homology"/>
<dbReference type="InterPro" id="IPR015422">
    <property type="entry name" value="PyrdxlP-dep_Trfase_small"/>
</dbReference>
<dbReference type="KEGG" id="ccb:Clocel_3812"/>
<reference evidence="8 9" key="1">
    <citation type="submission" date="2010-08" db="EMBL/GenBank/DDBJ databases">
        <title>Complete sequence of Clostridium cellulovorans 743B.</title>
        <authorList>
            <consortium name="US DOE Joint Genome Institute"/>
            <person name="Lucas S."/>
            <person name="Copeland A."/>
            <person name="Lapidus A."/>
            <person name="Cheng J.-F."/>
            <person name="Bruce D."/>
            <person name="Goodwin L."/>
            <person name="Pitluck S."/>
            <person name="Chertkov O."/>
            <person name="Detter J.C."/>
            <person name="Han C."/>
            <person name="Tapia R."/>
            <person name="Land M."/>
            <person name="Hauser L."/>
            <person name="Chang Y.-J."/>
            <person name="Jeffries C."/>
            <person name="Kyrpides N."/>
            <person name="Ivanova N."/>
            <person name="Mikhailova N."/>
            <person name="Hemme C.L."/>
            <person name="Woyke T."/>
        </authorList>
    </citation>
    <scope>NUCLEOTIDE SEQUENCE [LARGE SCALE GENOMIC DNA]</scope>
    <source>
        <strain evidence="9">ATCC 35296 / DSM 3052 / OCM 3 / 743B</strain>
    </source>
</reference>
<gene>
    <name evidence="8" type="ordered locus">Clocel_3812</name>
</gene>
<dbReference type="GO" id="GO:0008483">
    <property type="term" value="F:transaminase activity"/>
    <property type="evidence" value="ECO:0007669"/>
    <property type="project" value="UniProtKB-KW"/>
</dbReference>
<dbReference type="CDD" id="cd00609">
    <property type="entry name" value="AAT_like"/>
    <property type="match status" value="1"/>
</dbReference>
<sequence length="400" mass="45643">MKISKRIEKMNFSSIRKLTPLADEARRKGIKIYPLNIGQPDIVTPDTFFQGVNNYKEKIVKYSNSEGITELRETFSKNFRKWNMDILPDEILITAGGSEAVIFTILSICDPGDEVIVPEPYYSNYDSFVKMADSSIVPVHTSIEDGFHLPSKEEIVSKITSKTKAILFSNPSNPTGTVYTEAEIKMLGEIAEEYDLYIISDEVYREFTFENTSFISPIKFENLRKRTIIIDSISKHYSACGARIGLVATKNEDLKMQMLKLCQARLCASTIEQYAASNLINTLESYIEKVKAIYKSRRDVMYEGLCNIEGVTCFKPEGSFYIFVKLPIDDGEKFSRWLLTDFNHDGETVMVAPGKGFYQSEGRGINEIRLSYCIDEKEIKRAIEILNIAIKEYNKLNVKY</sequence>
<keyword evidence="9" id="KW-1185">Reference proteome</keyword>
<evidence type="ECO:0000256" key="6">
    <source>
        <dbReference type="RuleBase" id="RU000481"/>
    </source>
</evidence>
<keyword evidence="3 6" id="KW-0032">Aminotransferase</keyword>